<keyword evidence="3" id="KW-1185">Reference proteome</keyword>
<accession>A0A2Y8ZL75</accession>
<dbReference type="RefSeq" id="WP_109683832.1">
    <property type="nucleotide sequence ID" value="NZ_QGDN01000001.1"/>
</dbReference>
<dbReference type="SUPFAM" id="SSF51905">
    <property type="entry name" value="FAD/NAD(P)-binding domain"/>
    <property type="match status" value="1"/>
</dbReference>
<evidence type="ECO:0000313" key="3">
    <source>
        <dbReference type="Proteomes" id="UP000250028"/>
    </source>
</evidence>
<dbReference type="InterPro" id="IPR036188">
    <property type="entry name" value="FAD/NAD-bd_sf"/>
</dbReference>
<feature type="domain" description="FAD dependent oxidoreductase" evidence="1">
    <location>
        <begin position="36"/>
        <end position="385"/>
    </location>
</feature>
<sequence>MVYEHLYRDARRIPFWLDTPERPAARPALTGDVSCDLAVVGGGFTGLWTALLAKEADPSRDVVLLETDRLAWAATGRNGGFCAADLTHGYDNGLSRFGAAAMPAIEKLGMDNLDAIEATVQRLGIDCDFERTGEVDVATQPHQLAELGENLLSAAGVRAELDSPTFLGGVWDKTGVAMLNPAKLAWGLADAAEALGVRIVENTPVRSLSAGSRIALGTDHGTVHADRVALGTNVFQPLLRRLRLYTVPVYDYVLMTEPLSDAQLSAIGWRHRQGFGDAGNQFHYYRLTADNRILWGGYDAIYHFGRKIKPEYDDRPATFETLAAHFVQTFPQLSGLRFSHRWGGAIDTCTRFFAFVDTAMDGRVAYAMGYTGLGVGATRFGAHAMLDLLDGKDTEVTRSPLVKSKPLPFPPEPLAYTGIQLTRASLARADEHDGHRNLWLRTLDRFGLGFDS</sequence>
<dbReference type="Proteomes" id="UP000250028">
    <property type="component" value="Unassembled WGS sequence"/>
</dbReference>
<dbReference type="AlphaFoldDB" id="A0A2Y8ZL75"/>
<protein>
    <submittedName>
        <fullName evidence="2">Glycine/D-amino acid oxidase</fullName>
    </submittedName>
</protein>
<dbReference type="Gene3D" id="3.50.50.60">
    <property type="entry name" value="FAD/NAD(P)-binding domain"/>
    <property type="match status" value="1"/>
</dbReference>
<gene>
    <name evidence="2" type="ORF">SAMN04489750_0361</name>
</gene>
<name>A0A2Y8ZL75_9MICO</name>
<evidence type="ECO:0000259" key="1">
    <source>
        <dbReference type="Pfam" id="PF01266"/>
    </source>
</evidence>
<dbReference type="GO" id="GO:0005737">
    <property type="term" value="C:cytoplasm"/>
    <property type="evidence" value="ECO:0007669"/>
    <property type="project" value="TreeGrafter"/>
</dbReference>
<dbReference type="PANTHER" id="PTHR13847">
    <property type="entry name" value="SARCOSINE DEHYDROGENASE-RELATED"/>
    <property type="match status" value="1"/>
</dbReference>
<dbReference type="Gene3D" id="3.30.9.10">
    <property type="entry name" value="D-Amino Acid Oxidase, subunit A, domain 2"/>
    <property type="match status" value="1"/>
</dbReference>
<dbReference type="Pfam" id="PF01266">
    <property type="entry name" value="DAO"/>
    <property type="match status" value="1"/>
</dbReference>
<dbReference type="InterPro" id="IPR006076">
    <property type="entry name" value="FAD-dep_OxRdtase"/>
</dbReference>
<proteinExistence type="predicted"/>
<dbReference type="OrthoDB" id="9805852at2"/>
<dbReference type="PANTHER" id="PTHR13847:SF281">
    <property type="entry name" value="FAD DEPENDENT OXIDOREDUCTASE DOMAIN-CONTAINING PROTEIN"/>
    <property type="match status" value="1"/>
</dbReference>
<organism evidence="2 3">
    <name type="scientific">Branchiibius hedensis</name>
    <dbReference type="NCBI Taxonomy" id="672460"/>
    <lineage>
        <taxon>Bacteria</taxon>
        <taxon>Bacillati</taxon>
        <taxon>Actinomycetota</taxon>
        <taxon>Actinomycetes</taxon>
        <taxon>Micrococcales</taxon>
        <taxon>Dermacoccaceae</taxon>
        <taxon>Branchiibius</taxon>
    </lineage>
</organism>
<dbReference type="EMBL" id="UESZ01000001">
    <property type="protein sequence ID" value="SSA33090.1"/>
    <property type="molecule type" value="Genomic_DNA"/>
</dbReference>
<evidence type="ECO:0000313" key="2">
    <source>
        <dbReference type="EMBL" id="SSA33090.1"/>
    </source>
</evidence>
<reference evidence="3" key="1">
    <citation type="submission" date="2016-10" db="EMBL/GenBank/DDBJ databases">
        <authorList>
            <person name="Varghese N."/>
            <person name="Submissions S."/>
        </authorList>
    </citation>
    <scope>NUCLEOTIDE SEQUENCE [LARGE SCALE GENOMIC DNA]</scope>
    <source>
        <strain evidence="3">DSM 22951</strain>
    </source>
</reference>